<dbReference type="AlphaFoldDB" id="A0A1H0CWA4"/>
<dbReference type="EMBL" id="FNIC01000003">
    <property type="protein sequence ID" value="SDN62197.1"/>
    <property type="molecule type" value="Genomic_DNA"/>
</dbReference>
<dbReference type="GO" id="GO:0005576">
    <property type="term" value="C:extracellular region"/>
    <property type="evidence" value="ECO:0007669"/>
    <property type="project" value="TreeGrafter"/>
</dbReference>
<dbReference type="NCBIfam" id="TIGR00996">
    <property type="entry name" value="Mtu_fam_mce"/>
    <property type="match status" value="1"/>
</dbReference>
<feature type="transmembrane region" description="Helical" evidence="1">
    <location>
        <begin position="12"/>
        <end position="34"/>
    </location>
</feature>
<reference evidence="4 5" key="1">
    <citation type="submission" date="2016-10" db="EMBL/GenBank/DDBJ databases">
        <authorList>
            <person name="de Groot N.N."/>
        </authorList>
    </citation>
    <scope>NUCLEOTIDE SEQUENCE [LARGE SCALE GENOMIC DNA]</scope>
    <source>
        <strain evidence="4 5">CGMCC 1.11147</strain>
    </source>
</reference>
<keyword evidence="5" id="KW-1185">Reference proteome</keyword>
<dbReference type="InterPro" id="IPR052336">
    <property type="entry name" value="MlaD_Phospholipid_Transporter"/>
</dbReference>
<accession>A0A1H0CWA4</accession>
<keyword evidence="1" id="KW-1133">Transmembrane helix</keyword>
<dbReference type="OrthoDB" id="338143at2"/>
<keyword evidence="1" id="KW-0812">Transmembrane</keyword>
<name>A0A1H0CWA4_9ACTN</name>
<dbReference type="InterPro" id="IPR003399">
    <property type="entry name" value="Mce/MlaD"/>
</dbReference>
<keyword evidence="1" id="KW-0472">Membrane</keyword>
<dbReference type="STRING" id="1005944.SAMN05192576_2549"/>
<evidence type="ECO:0000259" key="3">
    <source>
        <dbReference type="Pfam" id="PF11887"/>
    </source>
</evidence>
<dbReference type="GO" id="GO:0051701">
    <property type="term" value="P:biological process involved in interaction with host"/>
    <property type="evidence" value="ECO:0007669"/>
    <property type="project" value="TreeGrafter"/>
</dbReference>
<dbReference type="PANTHER" id="PTHR33371:SF17">
    <property type="entry name" value="MCE-FAMILY PROTEIN MCE1B"/>
    <property type="match status" value="1"/>
</dbReference>
<dbReference type="InterPro" id="IPR024516">
    <property type="entry name" value="Mce_C"/>
</dbReference>
<dbReference type="InterPro" id="IPR005693">
    <property type="entry name" value="Mce"/>
</dbReference>
<gene>
    <name evidence="4" type="ORF">SAMN05192576_2549</name>
</gene>
<evidence type="ECO:0000259" key="2">
    <source>
        <dbReference type="Pfam" id="PF02470"/>
    </source>
</evidence>
<evidence type="ECO:0000256" key="1">
    <source>
        <dbReference type="SAM" id="Phobius"/>
    </source>
</evidence>
<proteinExistence type="predicted"/>
<evidence type="ECO:0000313" key="5">
    <source>
        <dbReference type="Proteomes" id="UP000199004"/>
    </source>
</evidence>
<dbReference type="Pfam" id="PF11887">
    <property type="entry name" value="Mce4_CUP1"/>
    <property type="match status" value="1"/>
</dbReference>
<dbReference type="Pfam" id="PF02470">
    <property type="entry name" value="MlaD"/>
    <property type="match status" value="1"/>
</dbReference>
<feature type="domain" description="Mammalian cell entry C-terminal" evidence="3">
    <location>
        <begin position="126"/>
        <end position="321"/>
    </location>
</feature>
<protein>
    <submittedName>
        <fullName evidence="4">Phospholipid/cholesterol/gamma-HCH transport system substrate-binding protein</fullName>
    </submittedName>
</protein>
<feature type="domain" description="Mce/MlaD" evidence="2">
    <location>
        <begin position="44"/>
        <end position="119"/>
    </location>
</feature>
<evidence type="ECO:0000313" key="4">
    <source>
        <dbReference type="EMBL" id="SDN62197.1"/>
    </source>
</evidence>
<organism evidence="4 5">
    <name type="scientific">Nocardioides szechwanensis</name>
    <dbReference type="NCBI Taxonomy" id="1005944"/>
    <lineage>
        <taxon>Bacteria</taxon>
        <taxon>Bacillati</taxon>
        <taxon>Actinomycetota</taxon>
        <taxon>Actinomycetes</taxon>
        <taxon>Propionibacteriales</taxon>
        <taxon>Nocardioidaceae</taxon>
        <taxon>Nocardioides</taxon>
    </lineage>
</organism>
<sequence>MTPAVRTRIPSSAYKMAVFTTVTMLLLGILAVLIGNLSFAPSRAFHAQFTDATGVTKGDRVRLSGVEVGRVTGVELDGVGDQQVATVTFTVDEAVPVYESATFALRYENIVGQRYLEITEEPGAGDALEEGATIPVSRTTPALNLTVLFNGFQPLFRALEPTQVNRLASLVLQAVQGEGSTYQSLLASTARFTNELADKDAVIGRVVANLGTVLRTIDERDTKLTELIVTFRSLMTGLAGDRATIATSLPGLADLLTVSSGLVGDVRGPLAADIRALDDLAGKLDRSRGTLAEVLQRMPRRLRALARTGSYSSAFNFYLCGISMNLRLLGDDYLLQSPNLAANERDTVCARGAE</sequence>
<dbReference type="PANTHER" id="PTHR33371">
    <property type="entry name" value="INTERMEMBRANE PHOSPHOLIPID TRANSPORT SYSTEM BINDING PROTEIN MLAD-RELATED"/>
    <property type="match status" value="1"/>
</dbReference>
<dbReference type="Proteomes" id="UP000199004">
    <property type="component" value="Unassembled WGS sequence"/>
</dbReference>